<keyword evidence="4" id="KW-1133">Transmembrane helix</keyword>
<accession>A0A5N7AXS1</accession>
<comment type="similarity">
    <text evidence="2">Belongs to the ustYa family.</text>
</comment>
<feature type="transmembrane region" description="Helical" evidence="4">
    <location>
        <begin position="46"/>
        <end position="64"/>
    </location>
</feature>
<proteinExistence type="inferred from homology"/>
<keyword evidence="6" id="KW-1185">Reference proteome</keyword>
<feature type="compositionally biased region" description="Basic and acidic residues" evidence="3">
    <location>
        <begin position="1"/>
        <end position="22"/>
    </location>
</feature>
<evidence type="ECO:0000256" key="1">
    <source>
        <dbReference type="ARBA" id="ARBA00004685"/>
    </source>
</evidence>
<evidence type="ECO:0000256" key="4">
    <source>
        <dbReference type="SAM" id="Phobius"/>
    </source>
</evidence>
<reference evidence="5 6" key="1">
    <citation type="submission" date="2019-04" db="EMBL/GenBank/DDBJ databases">
        <title>Friends and foes A comparative genomics studyof 23 Aspergillus species from section Flavi.</title>
        <authorList>
            <consortium name="DOE Joint Genome Institute"/>
            <person name="Kjaerbolling I."/>
            <person name="Vesth T."/>
            <person name="Frisvad J.C."/>
            <person name="Nybo J.L."/>
            <person name="Theobald S."/>
            <person name="Kildgaard S."/>
            <person name="Isbrandt T."/>
            <person name="Kuo A."/>
            <person name="Sato A."/>
            <person name="Lyhne E.K."/>
            <person name="Kogle M.E."/>
            <person name="Wiebenga A."/>
            <person name="Kun R.S."/>
            <person name="Lubbers R.J."/>
            <person name="Makela M.R."/>
            <person name="Barry K."/>
            <person name="Chovatia M."/>
            <person name="Clum A."/>
            <person name="Daum C."/>
            <person name="Haridas S."/>
            <person name="He G."/>
            <person name="LaButti K."/>
            <person name="Lipzen A."/>
            <person name="Mondo S."/>
            <person name="Riley R."/>
            <person name="Salamov A."/>
            <person name="Simmons B.A."/>
            <person name="Magnuson J.K."/>
            <person name="Henrissat B."/>
            <person name="Mortensen U.H."/>
            <person name="Larsen T.O."/>
            <person name="Devries R.P."/>
            <person name="Grigoriev I.V."/>
            <person name="Machida M."/>
            <person name="Baker S.E."/>
            <person name="Andersen M.R."/>
        </authorList>
    </citation>
    <scope>NUCLEOTIDE SEQUENCE [LARGE SCALE GENOMIC DNA]</scope>
    <source>
        <strain evidence="5 6">IBT 29228</strain>
    </source>
</reference>
<protein>
    <submittedName>
        <fullName evidence="5">Uncharacterized protein</fullName>
    </submittedName>
</protein>
<sequence length="261" mass="30178">MFNDSDTKTHNFSKLHNDHLTDDGESSEGLLSKRDVVAERTPQRNLAWIISTVLFALLFASSVVHQIIYRPSNSYETGFETDLGPAKEAIFLKQVRFYGGIFVNETGQFDLHLNPDTPRYSGHPTRGLDAAWDVLVGSYIALDDEEAARISRNASKENGAYYVVPTVQHSLHCVNYLRKALYFEYYPSVHEDRENIPNYWTHVDHCIETLRETIQCNMDMTPVPHIWAQHKQMYLANTELVHTCRDFDALLQWEKEREEHS</sequence>
<keyword evidence="4" id="KW-0812">Transmembrane</keyword>
<gene>
    <name evidence="5" type="ORF">BDV26DRAFT_296218</name>
</gene>
<dbReference type="GO" id="GO:0043386">
    <property type="term" value="P:mycotoxin biosynthetic process"/>
    <property type="evidence" value="ECO:0007669"/>
    <property type="project" value="InterPro"/>
</dbReference>
<dbReference type="OrthoDB" id="3687641at2759"/>
<dbReference type="EMBL" id="ML736292">
    <property type="protein sequence ID" value="KAE8374156.1"/>
    <property type="molecule type" value="Genomic_DNA"/>
</dbReference>
<dbReference type="PANTHER" id="PTHR33365">
    <property type="entry name" value="YALI0B05434P"/>
    <property type="match status" value="1"/>
</dbReference>
<organism evidence="5 6">
    <name type="scientific">Aspergillus bertholletiae</name>
    <dbReference type="NCBI Taxonomy" id="1226010"/>
    <lineage>
        <taxon>Eukaryota</taxon>
        <taxon>Fungi</taxon>
        <taxon>Dikarya</taxon>
        <taxon>Ascomycota</taxon>
        <taxon>Pezizomycotina</taxon>
        <taxon>Eurotiomycetes</taxon>
        <taxon>Eurotiomycetidae</taxon>
        <taxon>Eurotiales</taxon>
        <taxon>Aspergillaceae</taxon>
        <taxon>Aspergillus</taxon>
        <taxon>Aspergillus subgen. Circumdati</taxon>
    </lineage>
</organism>
<keyword evidence="4" id="KW-0472">Membrane</keyword>
<evidence type="ECO:0000256" key="3">
    <source>
        <dbReference type="SAM" id="MobiDB-lite"/>
    </source>
</evidence>
<evidence type="ECO:0000256" key="2">
    <source>
        <dbReference type="ARBA" id="ARBA00035112"/>
    </source>
</evidence>
<dbReference type="Pfam" id="PF11807">
    <property type="entry name" value="UstYa"/>
    <property type="match status" value="1"/>
</dbReference>
<evidence type="ECO:0000313" key="5">
    <source>
        <dbReference type="EMBL" id="KAE8374156.1"/>
    </source>
</evidence>
<feature type="region of interest" description="Disordered" evidence="3">
    <location>
        <begin position="1"/>
        <end position="27"/>
    </location>
</feature>
<name>A0A5N7AXS1_9EURO</name>
<dbReference type="Proteomes" id="UP000326198">
    <property type="component" value="Unassembled WGS sequence"/>
</dbReference>
<comment type="pathway">
    <text evidence="1">Mycotoxin biosynthesis.</text>
</comment>
<dbReference type="AlphaFoldDB" id="A0A5N7AXS1"/>
<evidence type="ECO:0000313" key="6">
    <source>
        <dbReference type="Proteomes" id="UP000326198"/>
    </source>
</evidence>
<dbReference type="PANTHER" id="PTHR33365:SF4">
    <property type="entry name" value="CYCLOCHLOROTINE BIOSYNTHESIS PROTEIN O"/>
    <property type="match status" value="1"/>
</dbReference>
<dbReference type="InterPro" id="IPR021765">
    <property type="entry name" value="UstYa-like"/>
</dbReference>